<feature type="region of interest" description="Disordered" evidence="1">
    <location>
        <begin position="57"/>
        <end position="85"/>
    </location>
</feature>
<reference evidence="2 3" key="1">
    <citation type="submission" date="2015-10" db="EMBL/GenBank/DDBJ databases">
        <title>Genome analyses suggest a sexual origin of heterokaryosis in a supposedly ancient asexual fungus.</title>
        <authorList>
            <person name="Ropars J."/>
            <person name="Sedzielewska K."/>
            <person name="Noel J."/>
            <person name="Charron P."/>
            <person name="Farinelli L."/>
            <person name="Marton T."/>
            <person name="Kruger M."/>
            <person name="Pelin A."/>
            <person name="Brachmann A."/>
            <person name="Corradi N."/>
        </authorList>
    </citation>
    <scope>NUCLEOTIDE SEQUENCE [LARGE SCALE GENOMIC DNA]</scope>
    <source>
        <strain evidence="2 3">A4</strain>
    </source>
</reference>
<proteinExistence type="predicted"/>
<evidence type="ECO:0000313" key="3">
    <source>
        <dbReference type="Proteomes" id="UP000234323"/>
    </source>
</evidence>
<sequence length="85" mass="9779">MTCGASLFKIIQTSKKRRKLVGYFENWETTLKALDTPQAFVPDGNELKWCRHSIQNTPAKKKSEKSGEESPEYSEEGKELLEEKE</sequence>
<keyword evidence="3" id="KW-1185">Reference proteome</keyword>
<dbReference type="EMBL" id="LLXI01000532">
    <property type="protein sequence ID" value="PKY47293.1"/>
    <property type="molecule type" value="Genomic_DNA"/>
</dbReference>
<dbReference type="VEuPathDB" id="FungiDB:RhiirA1_401061"/>
<gene>
    <name evidence="2" type="ORF">RhiirA4_462424</name>
</gene>
<evidence type="ECO:0000256" key="1">
    <source>
        <dbReference type="SAM" id="MobiDB-lite"/>
    </source>
</evidence>
<accession>A0A2I1GKZ6</accession>
<dbReference type="AlphaFoldDB" id="A0A2I1GKZ6"/>
<evidence type="ECO:0000313" key="2">
    <source>
        <dbReference type="EMBL" id="PKY47293.1"/>
    </source>
</evidence>
<organism evidence="2 3">
    <name type="scientific">Rhizophagus irregularis</name>
    <dbReference type="NCBI Taxonomy" id="588596"/>
    <lineage>
        <taxon>Eukaryota</taxon>
        <taxon>Fungi</taxon>
        <taxon>Fungi incertae sedis</taxon>
        <taxon>Mucoromycota</taxon>
        <taxon>Glomeromycotina</taxon>
        <taxon>Glomeromycetes</taxon>
        <taxon>Glomerales</taxon>
        <taxon>Glomeraceae</taxon>
        <taxon>Rhizophagus</taxon>
    </lineage>
</organism>
<comment type="caution">
    <text evidence="2">The sequence shown here is derived from an EMBL/GenBank/DDBJ whole genome shotgun (WGS) entry which is preliminary data.</text>
</comment>
<name>A0A2I1GKZ6_9GLOM</name>
<feature type="compositionally biased region" description="Basic and acidic residues" evidence="1">
    <location>
        <begin position="75"/>
        <end position="85"/>
    </location>
</feature>
<protein>
    <submittedName>
        <fullName evidence="2">Uncharacterized protein</fullName>
    </submittedName>
</protein>
<dbReference type="Proteomes" id="UP000234323">
    <property type="component" value="Unassembled WGS sequence"/>
</dbReference>